<proteinExistence type="predicted"/>
<gene>
    <name evidence="1" type="ORF">SAMN04488541_101062</name>
</gene>
<evidence type="ECO:0000313" key="1">
    <source>
        <dbReference type="EMBL" id="SFE93196.1"/>
    </source>
</evidence>
<dbReference type="EMBL" id="FONY01000010">
    <property type="protein sequence ID" value="SFE93196.1"/>
    <property type="molecule type" value="Genomic_DNA"/>
</dbReference>
<evidence type="ECO:0000313" key="2">
    <source>
        <dbReference type="Proteomes" id="UP000199513"/>
    </source>
</evidence>
<name>A0A1I2EL07_9BACT</name>
<accession>A0A1I2EL07</accession>
<reference evidence="1 2" key="1">
    <citation type="submission" date="2016-10" db="EMBL/GenBank/DDBJ databases">
        <authorList>
            <person name="de Groot N.N."/>
        </authorList>
    </citation>
    <scope>NUCLEOTIDE SEQUENCE [LARGE SCALE GENOMIC DNA]</scope>
    <source>
        <strain>GEY</strain>
        <strain evidence="2">DSM 9560</strain>
    </source>
</reference>
<organism evidence="1 2">
    <name type="scientific">Thermoflexibacter ruber</name>
    <dbReference type="NCBI Taxonomy" id="1003"/>
    <lineage>
        <taxon>Bacteria</taxon>
        <taxon>Pseudomonadati</taxon>
        <taxon>Bacteroidota</taxon>
        <taxon>Cytophagia</taxon>
        <taxon>Cytophagales</taxon>
        <taxon>Thermoflexibacteraceae</taxon>
        <taxon>Thermoflexibacter</taxon>
    </lineage>
</organism>
<dbReference type="AlphaFoldDB" id="A0A1I2EL07"/>
<sequence length="42" mass="4969">MGSNFYYSIESDKHKIVIKVLKFDYCKNVINITKDAQKIIFL</sequence>
<protein>
    <submittedName>
        <fullName evidence="1">Uncharacterized protein</fullName>
    </submittedName>
</protein>
<keyword evidence="2" id="KW-1185">Reference proteome</keyword>
<dbReference type="Proteomes" id="UP000199513">
    <property type="component" value="Unassembled WGS sequence"/>
</dbReference>